<dbReference type="Proteomes" id="UP001218071">
    <property type="component" value="Chromosome"/>
</dbReference>
<dbReference type="EMBL" id="CP063194">
    <property type="protein sequence ID" value="WCZ37843.1"/>
    <property type="molecule type" value="Genomic_DNA"/>
</dbReference>
<gene>
    <name evidence="1" type="ORF">CJEDD_01080</name>
</gene>
<accession>A0ABY7UHU8</accession>
<reference evidence="1 2" key="1">
    <citation type="submission" date="2020-10" db="EMBL/GenBank/DDBJ databases">
        <title>Complete genome sequence of Corynebacterium jeddahense DSM 45997, type strain of Corynebacterium jeddahense.</title>
        <authorList>
            <person name="Busche T."/>
            <person name="Kalinowski J."/>
            <person name="Ruckert C."/>
        </authorList>
    </citation>
    <scope>NUCLEOTIDE SEQUENCE [LARGE SCALE GENOMIC DNA]</scope>
    <source>
        <strain evidence="1 2">DSM 45997</strain>
    </source>
</reference>
<proteinExistence type="predicted"/>
<organism evidence="1 2">
    <name type="scientific">Corynebacterium jeddahense</name>
    <dbReference type="NCBI Taxonomy" id="1414719"/>
    <lineage>
        <taxon>Bacteria</taxon>
        <taxon>Bacillati</taxon>
        <taxon>Actinomycetota</taxon>
        <taxon>Actinomycetes</taxon>
        <taxon>Mycobacteriales</taxon>
        <taxon>Corynebacteriaceae</taxon>
        <taxon>Corynebacterium</taxon>
    </lineage>
</organism>
<name>A0ABY7UHU8_9CORY</name>
<evidence type="ECO:0000313" key="1">
    <source>
        <dbReference type="EMBL" id="WCZ37843.1"/>
    </source>
</evidence>
<sequence>MTAAAFPPPFITRGLHYRYPDFLDAVFQPVSDALPEVLRLMETFKNAGVRFPTPLEEECARATQSYFQQHADNFATPSDGLVRAGGEPR</sequence>
<evidence type="ECO:0000313" key="2">
    <source>
        <dbReference type="Proteomes" id="UP001218071"/>
    </source>
</evidence>
<keyword evidence="2" id="KW-1185">Reference proteome</keyword>
<protein>
    <submittedName>
        <fullName evidence="1">Uncharacterized protein</fullName>
    </submittedName>
</protein>